<organism evidence="12 13">
    <name type="scientific">Chitinimonas prasina</name>
    <dbReference type="NCBI Taxonomy" id="1434937"/>
    <lineage>
        <taxon>Bacteria</taxon>
        <taxon>Pseudomonadati</taxon>
        <taxon>Pseudomonadota</taxon>
        <taxon>Betaproteobacteria</taxon>
        <taxon>Neisseriales</taxon>
        <taxon>Chitinibacteraceae</taxon>
        <taxon>Chitinimonas</taxon>
    </lineage>
</organism>
<evidence type="ECO:0000256" key="6">
    <source>
        <dbReference type="ARBA" id="ARBA00022801"/>
    </source>
</evidence>
<dbReference type="InterPro" id="IPR006680">
    <property type="entry name" value="Amidohydro-rel"/>
</dbReference>
<comment type="caution">
    <text evidence="12">The sequence shown here is derived from an EMBL/GenBank/DDBJ whole genome shotgun (WGS) entry which is preliminary data.</text>
</comment>
<feature type="domain" description="Amidohydrolase-related" evidence="11">
    <location>
        <begin position="11"/>
        <end position="255"/>
    </location>
</feature>
<dbReference type="HAMAP" id="MF_00219">
    <property type="entry name" value="PyrC_classII"/>
    <property type="match status" value="1"/>
</dbReference>
<dbReference type="SUPFAM" id="SSF51556">
    <property type="entry name" value="Metallo-dependent hydrolases"/>
    <property type="match status" value="1"/>
</dbReference>
<keyword evidence="5 9" id="KW-0479">Metal-binding</keyword>
<name>A0ABQ5YFC1_9NEIS</name>
<comment type="subunit">
    <text evidence="9">Homodimer.</text>
</comment>
<feature type="binding site" evidence="9">
    <location>
        <position position="263"/>
    </location>
    <ligand>
        <name>substrate</name>
    </ligand>
</feature>
<feature type="binding site" description="via carbamate group" evidence="9">
    <location>
        <position position="99"/>
    </location>
    <ligand>
        <name>Zn(2+)</name>
        <dbReference type="ChEBI" id="CHEBI:29105"/>
        <label>1</label>
    </ligand>
</feature>
<dbReference type="EMBL" id="BSOG01000001">
    <property type="protein sequence ID" value="GLR12589.1"/>
    <property type="molecule type" value="Genomic_DNA"/>
</dbReference>
<reference evidence="13" key="1">
    <citation type="journal article" date="2019" name="Int. J. Syst. Evol. Microbiol.">
        <title>The Global Catalogue of Microorganisms (GCM) 10K type strain sequencing project: providing services to taxonomists for standard genome sequencing and annotation.</title>
        <authorList>
            <consortium name="The Broad Institute Genomics Platform"/>
            <consortium name="The Broad Institute Genome Sequencing Center for Infectious Disease"/>
            <person name="Wu L."/>
            <person name="Ma J."/>
        </authorList>
    </citation>
    <scope>NUCLEOTIDE SEQUENCE [LARGE SCALE GENOMIC DNA]</scope>
    <source>
        <strain evidence="13">NBRC 110044</strain>
    </source>
</reference>
<dbReference type="CDD" id="cd01294">
    <property type="entry name" value="DHOase"/>
    <property type="match status" value="1"/>
</dbReference>
<dbReference type="NCBIfam" id="TIGR00856">
    <property type="entry name" value="pyrC_dimer"/>
    <property type="match status" value="1"/>
</dbReference>
<dbReference type="RefSeq" id="WP_284195707.1">
    <property type="nucleotide sequence ID" value="NZ_BSOG01000001.1"/>
</dbReference>
<dbReference type="PANTHER" id="PTHR43137:SF1">
    <property type="entry name" value="DIHYDROOROTASE"/>
    <property type="match status" value="1"/>
</dbReference>
<evidence type="ECO:0000256" key="5">
    <source>
        <dbReference type="ARBA" id="ARBA00022723"/>
    </source>
</evidence>
<feature type="binding site" evidence="9">
    <location>
        <position position="41"/>
    </location>
    <ligand>
        <name>substrate</name>
    </ligand>
</feature>
<keyword evidence="6 9" id="KW-0378">Hydrolase</keyword>
<dbReference type="PANTHER" id="PTHR43137">
    <property type="entry name" value="DIHYDROOROTASE"/>
    <property type="match status" value="1"/>
</dbReference>
<feature type="binding site" evidence="9">
    <location>
        <begin position="15"/>
        <end position="17"/>
    </location>
    <ligand>
        <name>substrate</name>
    </ligand>
</feature>
<evidence type="ECO:0000313" key="12">
    <source>
        <dbReference type="EMBL" id="GLR12589.1"/>
    </source>
</evidence>
<feature type="binding site" evidence="9">
    <location>
        <position position="136"/>
    </location>
    <ligand>
        <name>Zn(2+)</name>
        <dbReference type="ChEBI" id="CHEBI:29105"/>
        <label>2</label>
    </ligand>
</feature>
<feature type="binding site" evidence="9">
    <location>
        <position position="251"/>
    </location>
    <ligand>
        <name>substrate</name>
    </ligand>
</feature>
<dbReference type="Gene3D" id="3.20.20.140">
    <property type="entry name" value="Metal-dependent hydrolases"/>
    <property type="match status" value="1"/>
</dbReference>
<keyword evidence="13" id="KW-1185">Reference proteome</keyword>
<feature type="binding site" evidence="9">
    <location>
        <position position="13"/>
    </location>
    <ligand>
        <name>Zn(2+)</name>
        <dbReference type="ChEBI" id="CHEBI:29105"/>
        <label>1</label>
    </ligand>
</feature>
<comment type="catalytic activity">
    <reaction evidence="9 10">
        <text>(S)-dihydroorotate + H2O = N-carbamoyl-L-aspartate + H(+)</text>
        <dbReference type="Rhea" id="RHEA:24296"/>
        <dbReference type="ChEBI" id="CHEBI:15377"/>
        <dbReference type="ChEBI" id="CHEBI:15378"/>
        <dbReference type="ChEBI" id="CHEBI:30864"/>
        <dbReference type="ChEBI" id="CHEBI:32814"/>
        <dbReference type="EC" id="3.5.2.3"/>
    </reaction>
</comment>
<feature type="active site" evidence="9">
    <location>
        <position position="247"/>
    </location>
</feature>
<dbReference type="Pfam" id="PF01979">
    <property type="entry name" value="Amidohydro_1"/>
    <property type="match status" value="1"/>
</dbReference>
<feature type="modified residue" description="N6-carboxylysine" evidence="9">
    <location>
        <position position="99"/>
    </location>
</feature>
<evidence type="ECO:0000256" key="8">
    <source>
        <dbReference type="ARBA" id="ARBA00022975"/>
    </source>
</evidence>
<evidence type="ECO:0000256" key="1">
    <source>
        <dbReference type="ARBA" id="ARBA00002368"/>
    </source>
</evidence>
<evidence type="ECO:0000256" key="4">
    <source>
        <dbReference type="ARBA" id="ARBA00012860"/>
    </source>
</evidence>
<evidence type="ECO:0000259" key="11">
    <source>
        <dbReference type="Pfam" id="PF01979"/>
    </source>
</evidence>
<evidence type="ECO:0000256" key="2">
    <source>
        <dbReference type="ARBA" id="ARBA00004880"/>
    </source>
</evidence>
<keyword evidence="7 9" id="KW-0862">Zinc</keyword>
<dbReference type="InterPro" id="IPR032466">
    <property type="entry name" value="Metal_Hydrolase"/>
</dbReference>
<comment type="function">
    <text evidence="1 9">Catalyzes the reversible cyclization of carbamoyl aspartate to dihydroorotate.</text>
</comment>
<feature type="binding site" evidence="9">
    <location>
        <position position="247"/>
    </location>
    <ligand>
        <name>Zn(2+)</name>
        <dbReference type="ChEBI" id="CHEBI:29105"/>
        <label>1</label>
    </ligand>
</feature>
<keyword evidence="8 9" id="KW-0665">Pyrimidine biosynthesis</keyword>
<comment type="similarity">
    <text evidence="3 9 10">Belongs to the metallo-dependent hydrolases superfamily. DHOase family. Class II DHOase subfamily.</text>
</comment>
<feature type="binding site" description="via carbamate group" evidence="9">
    <location>
        <position position="99"/>
    </location>
    <ligand>
        <name>Zn(2+)</name>
        <dbReference type="ChEBI" id="CHEBI:29105"/>
        <label>2</label>
    </ligand>
</feature>
<dbReference type="InterPro" id="IPR004721">
    <property type="entry name" value="DHOdimr"/>
</dbReference>
<feature type="binding site" evidence="9">
    <location>
        <position position="15"/>
    </location>
    <ligand>
        <name>Zn(2+)</name>
        <dbReference type="ChEBI" id="CHEBI:29105"/>
        <label>1</label>
    </ligand>
</feature>
<dbReference type="PROSITE" id="PS00482">
    <property type="entry name" value="DIHYDROOROTASE_1"/>
    <property type="match status" value="1"/>
</dbReference>
<evidence type="ECO:0000256" key="7">
    <source>
        <dbReference type="ARBA" id="ARBA00022833"/>
    </source>
</evidence>
<evidence type="ECO:0000313" key="13">
    <source>
        <dbReference type="Proteomes" id="UP001156706"/>
    </source>
</evidence>
<dbReference type="InterPro" id="IPR002195">
    <property type="entry name" value="Dihydroorotase_CS"/>
</dbReference>
<gene>
    <name evidence="9 12" type="primary">pyrC</name>
    <name evidence="12" type="ORF">GCM10007907_13790</name>
</gene>
<dbReference type="PIRSF" id="PIRSF001237">
    <property type="entry name" value="DHOdimr"/>
    <property type="match status" value="1"/>
</dbReference>
<evidence type="ECO:0000256" key="3">
    <source>
        <dbReference type="ARBA" id="ARBA00005631"/>
    </source>
</evidence>
<evidence type="ECO:0000256" key="10">
    <source>
        <dbReference type="RuleBase" id="RU003440"/>
    </source>
</evidence>
<feature type="binding site" evidence="9">
    <location>
        <position position="136"/>
    </location>
    <ligand>
        <name>substrate</name>
    </ligand>
</feature>
<evidence type="ECO:0000256" key="9">
    <source>
        <dbReference type="HAMAP-Rule" id="MF_00219"/>
    </source>
</evidence>
<comment type="pathway">
    <text evidence="2 9 10">Pyrimidine metabolism; UMP biosynthesis via de novo pathway; (S)-dihydroorotate from bicarbonate: step 3/3.</text>
</comment>
<accession>A0ABQ5YFC1</accession>
<feature type="binding site" evidence="9">
    <location>
        <position position="174"/>
    </location>
    <ligand>
        <name>Zn(2+)</name>
        <dbReference type="ChEBI" id="CHEBI:29105"/>
        <label>2</label>
    </ligand>
</feature>
<comment type="cofactor">
    <cofactor evidence="9 10">
        <name>Zn(2+)</name>
        <dbReference type="ChEBI" id="CHEBI:29105"/>
    </cofactor>
    <text evidence="9 10">Binds 2 Zn(2+) ions per subunit.</text>
</comment>
<dbReference type="EC" id="3.5.2.3" evidence="4 9"/>
<dbReference type="Proteomes" id="UP001156706">
    <property type="component" value="Unassembled WGS sequence"/>
</dbReference>
<dbReference type="PROSITE" id="PS00483">
    <property type="entry name" value="DIHYDROOROTASE_2"/>
    <property type="match status" value="1"/>
</dbReference>
<protein>
    <recommendedName>
        <fullName evidence="4 9">Dihydroorotase</fullName>
        <shortName evidence="9">DHOase</shortName>
        <ecNumber evidence="4 9">3.5.2.3</ecNumber>
    </recommendedName>
</protein>
<sequence>MTQITLIRPDDWHLHLRDGDALKAVLPDTARRFGRAIVMPNLKPPVRTVAEAAAYRERILAAVPAGMAFEPLMTLYLTDVTPPEEIERVKASGFVKALKLYPAGATTNSDAGVTDVNKVLPTLAAMAELGVPLLVHGEVTDTAVDVFDREAVFIDQVMKPLLEKLPRLKVVFEHITTKQAANFVWSAGDNVAATITAHHLLMNRNALFQGGIRPHHYCLPVLKREIHRQALMDVAVSGSPKFFLGTDSAPHGKSTKEAACGCAGMYTANNGIELYAEAFDAVGALDKLEGFASRFGPLFYGLPANPDHITLVKEPTPVPLELPYVGSDTLVPLRAGETVGWRLQA</sequence>
<proteinExistence type="inferred from homology"/>
<feature type="binding site" evidence="9">
    <location>
        <position position="219"/>
    </location>
    <ligand>
        <name>substrate</name>
    </ligand>
</feature>